<dbReference type="PANTHER" id="PTHR42852">
    <property type="entry name" value="THIOL:DISULFIDE INTERCHANGE PROTEIN DSBE"/>
    <property type="match status" value="1"/>
</dbReference>
<dbReference type="PANTHER" id="PTHR42852:SF18">
    <property type="entry name" value="CHROMOSOME UNDETERMINED SCAFFOLD_47, WHOLE GENOME SHOTGUN SEQUENCE"/>
    <property type="match status" value="1"/>
</dbReference>
<dbReference type="InterPro" id="IPR013766">
    <property type="entry name" value="Thioredoxin_domain"/>
</dbReference>
<proteinExistence type="predicted"/>
<dbReference type="RefSeq" id="WP_284151433.1">
    <property type="nucleotide sequence ID" value="NZ_AP025516.1"/>
</dbReference>
<feature type="domain" description="Thioredoxin" evidence="1">
    <location>
        <begin position="26"/>
        <end position="165"/>
    </location>
</feature>
<dbReference type="Proteomes" id="UP000830055">
    <property type="component" value="Chromosome"/>
</dbReference>
<dbReference type="InterPro" id="IPR013740">
    <property type="entry name" value="Redoxin"/>
</dbReference>
<dbReference type="Pfam" id="PF08534">
    <property type="entry name" value="Redoxin"/>
    <property type="match status" value="1"/>
</dbReference>
<evidence type="ECO:0000313" key="3">
    <source>
        <dbReference type="Proteomes" id="UP000830055"/>
    </source>
</evidence>
<reference evidence="2 3" key="1">
    <citation type="submission" date="2022-01" db="EMBL/GenBank/DDBJ databases">
        <title>Desulfofustis limnae sp. nov., a novel mesophilic sulfate-reducing bacterium isolated from marsh soil.</title>
        <authorList>
            <person name="Watanabe M."/>
            <person name="Takahashi A."/>
            <person name="Kojima H."/>
            <person name="Fukui M."/>
        </authorList>
    </citation>
    <scope>NUCLEOTIDE SEQUENCE [LARGE SCALE GENOMIC DNA]</scope>
    <source>
        <strain evidence="2 3">PPLL</strain>
    </source>
</reference>
<dbReference type="EMBL" id="AP025516">
    <property type="protein sequence ID" value="BDD88043.1"/>
    <property type="molecule type" value="Genomic_DNA"/>
</dbReference>
<dbReference type="InterPro" id="IPR036249">
    <property type="entry name" value="Thioredoxin-like_sf"/>
</dbReference>
<accession>A0ABN6M579</accession>
<evidence type="ECO:0000259" key="1">
    <source>
        <dbReference type="PROSITE" id="PS51352"/>
    </source>
</evidence>
<dbReference type="SUPFAM" id="SSF52833">
    <property type="entry name" value="Thioredoxin-like"/>
    <property type="match status" value="1"/>
</dbReference>
<sequence>MAKRVVSLLFFSLWICCGVIFTVTPMQSATKMPAFKLEEVATGKKIDSTMFAGKSLLVTFFASWCPPCIQEIPTLIKLQKEYGAKQFSVIGLSVDSEKQVVRDLVSERSINYPVMMADNAITVSFGGVYGVPTSFLVNNKGTVVKRYTGYVPQAVLMRDLEQIID</sequence>
<gene>
    <name evidence="2" type="ORF">DPPLL_24080</name>
</gene>
<dbReference type="PROSITE" id="PS51352">
    <property type="entry name" value="THIOREDOXIN_2"/>
    <property type="match status" value="1"/>
</dbReference>
<protein>
    <submittedName>
        <fullName evidence="2">Thiol:disulfide interchange protein</fullName>
    </submittedName>
</protein>
<evidence type="ECO:0000313" key="2">
    <source>
        <dbReference type="EMBL" id="BDD88043.1"/>
    </source>
</evidence>
<keyword evidence="3" id="KW-1185">Reference proteome</keyword>
<dbReference type="InterPro" id="IPR050553">
    <property type="entry name" value="Thioredoxin_ResA/DsbE_sf"/>
</dbReference>
<dbReference type="Gene3D" id="3.40.30.10">
    <property type="entry name" value="Glutaredoxin"/>
    <property type="match status" value="1"/>
</dbReference>
<organism evidence="2 3">
    <name type="scientific">Desulfofustis limnaeus</name>
    <dbReference type="NCBI Taxonomy" id="2740163"/>
    <lineage>
        <taxon>Bacteria</taxon>
        <taxon>Pseudomonadati</taxon>
        <taxon>Thermodesulfobacteriota</taxon>
        <taxon>Desulfobulbia</taxon>
        <taxon>Desulfobulbales</taxon>
        <taxon>Desulfocapsaceae</taxon>
        <taxon>Desulfofustis</taxon>
    </lineage>
</organism>
<name>A0ABN6M579_9BACT</name>
<dbReference type="CDD" id="cd02966">
    <property type="entry name" value="TlpA_like_family"/>
    <property type="match status" value="1"/>
</dbReference>